<dbReference type="Gene3D" id="3.20.20.370">
    <property type="entry name" value="Glycoside hydrolase/deacetylase"/>
    <property type="match status" value="1"/>
</dbReference>
<dbReference type="Pfam" id="PF04748">
    <property type="entry name" value="Polysacc_deac_2"/>
    <property type="match status" value="1"/>
</dbReference>
<dbReference type="InterPro" id="IPR011330">
    <property type="entry name" value="Glyco_hydro/deAcase_b/a-brl"/>
</dbReference>
<dbReference type="InterPro" id="IPR006837">
    <property type="entry name" value="Divergent_DAC"/>
</dbReference>
<dbReference type="PANTHER" id="PTHR30105:SF2">
    <property type="entry name" value="DIVERGENT POLYSACCHARIDE DEACETYLASE SUPERFAMILY"/>
    <property type="match status" value="1"/>
</dbReference>
<reference evidence="1" key="1">
    <citation type="journal article" date="2014" name="Front. Microbiol.">
        <title>High frequency of phylogenetically diverse reductive dehalogenase-homologous genes in deep subseafloor sedimentary metagenomes.</title>
        <authorList>
            <person name="Kawai M."/>
            <person name="Futagami T."/>
            <person name="Toyoda A."/>
            <person name="Takaki Y."/>
            <person name="Nishi S."/>
            <person name="Hori S."/>
            <person name="Arai W."/>
            <person name="Tsubouchi T."/>
            <person name="Morono Y."/>
            <person name="Uchiyama I."/>
            <person name="Ito T."/>
            <person name="Fujiyama A."/>
            <person name="Inagaki F."/>
            <person name="Takami H."/>
        </authorList>
    </citation>
    <scope>NUCLEOTIDE SEQUENCE</scope>
    <source>
        <strain evidence="1">Expedition CK06-06</strain>
    </source>
</reference>
<evidence type="ECO:0008006" key="2">
    <source>
        <dbReference type="Google" id="ProtNLM"/>
    </source>
</evidence>
<dbReference type="PANTHER" id="PTHR30105">
    <property type="entry name" value="UNCHARACTERIZED YIBQ-RELATED"/>
    <property type="match status" value="1"/>
</dbReference>
<proteinExistence type="predicted"/>
<organism evidence="1">
    <name type="scientific">marine sediment metagenome</name>
    <dbReference type="NCBI Taxonomy" id="412755"/>
    <lineage>
        <taxon>unclassified sequences</taxon>
        <taxon>metagenomes</taxon>
        <taxon>ecological metagenomes</taxon>
    </lineage>
</organism>
<dbReference type="AlphaFoldDB" id="X1TNW4"/>
<gene>
    <name evidence="1" type="ORF">S12H4_30830</name>
</gene>
<evidence type="ECO:0000313" key="1">
    <source>
        <dbReference type="EMBL" id="GAI93051.1"/>
    </source>
</evidence>
<comment type="caution">
    <text evidence="1">The sequence shown here is derived from an EMBL/GenBank/DDBJ whole genome shotgun (WGS) entry which is preliminary data.</text>
</comment>
<sequence length="214" mass="24486">MAIVIDDWGYNLRYLNFLKQIDVPLTISVLPNLRYSSKIAEQARLQDKEVILHLPLEPERKGREIGLEEHTITSEMSKDEIVENLKLALASVPYARGVSNHMGSRTTTDIQIMSVIFSELKKKQMFFLDNLVTDKSVCSELAGKLKLEFARRDFFLDNSDNYEYIKEQFKKLTDFARENGRAVGIGHAKLTTLKVLKDTIPLMQAQGIKFVFVS</sequence>
<dbReference type="CDD" id="cd10936">
    <property type="entry name" value="CE4_DAC2"/>
    <property type="match status" value="1"/>
</dbReference>
<dbReference type="EMBL" id="BARW01017934">
    <property type="protein sequence ID" value="GAI93051.1"/>
    <property type="molecule type" value="Genomic_DNA"/>
</dbReference>
<name>X1TNW4_9ZZZZ</name>
<dbReference type="GO" id="GO:0005975">
    <property type="term" value="P:carbohydrate metabolic process"/>
    <property type="evidence" value="ECO:0007669"/>
    <property type="project" value="InterPro"/>
</dbReference>
<dbReference type="SUPFAM" id="SSF88713">
    <property type="entry name" value="Glycoside hydrolase/deacetylase"/>
    <property type="match status" value="1"/>
</dbReference>
<feature type="non-terminal residue" evidence="1">
    <location>
        <position position="214"/>
    </location>
</feature>
<protein>
    <recommendedName>
        <fullName evidence="2">Divergent polysaccharide deacetylase</fullName>
    </recommendedName>
</protein>
<accession>X1TNW4</accession>